<dbReference type="GO" id="GO:0008198">
    <property type="term" value="F:ferrous iron binding"/>
    <property type="evidence" value="ECO:0007669"/>
    <property type="project" value="TreeGrafter"/>
</dbReference>
<evidence type="ECO:0000256" key="2">
    <source>
        <dbReference type="PIRSR" id="PIRSR632852-1"/>
    </source>
</evidence>
<sequence>MLFLPGYMMSTYKHYDLGNNSSLLYFEKFLDGKHAAEYLQSLDSNLPWTRPTLTIFGRKCEQPRETCYVADKGLPMYKYSGYQPVVHKWDDYPVLKSIVDAVHLALPSDKFNSVLINRYKSGNDYAAWHADDEKLYGPTPTIASVTLGTEREFLIRRKGNKSPQINSNTHKPAVADKQNINNAFDVLITNSAQQTCKPKRKSCDVLTVGKPSGELYSFMLKHGSLFVMKGYTQRDWEHCVPKRKRASGLRINLTFRYINHER</sequence>
<evidence type="ECO:0000259" key="3">
    <source>
        <dbReference type="PROSITE" id="PS51471"/>
    </source>
</evidence>
<reference evidence="4" key="1">
    <citation type="submission" date="2021-08" db="EMBL/GenBank/DDBJ databases">
        <title>WGS assembly of Ceratopteris richardii.</title>
        <authorList>
            <person name="Marchant D.B."/>
            <person name="Chen G."/>
            <person name="Jenkins J."/>
            <person name="Shu S."/>
            <person name="Leebens-Mack J."/>
            <person name="Grimwood J."/>
            <person name="Schmutz J."/>
            <person name="Soltis P."/>
            <person name="Soltis D."/>
            <person name="Chen Z.-H."/>
        </authorList>
    </citation>
    <scope>NUCLEOTIDE SEQUENCE</scope>
    <source>
        <strain evidence="4">Whitten #5841</strain>
        <tissue evidence="4">Leaf</tissue>
    </source>
</reference>
<dbReference type="GO" id="GO:0035516">
    <property type="term" value="F:broad specificity oxidative DNA demethylase activity"/>
    <property type="evidence" value="ECO:0007669"/>
    <property type="project" value="TreeGrafter"/>
</dbReference>
<protein>
    <recommendedName>
        <fullName evidence="3">Fe2OG dioxygenase domain-containing protein</fullName>
    </recommendedName>
</protein>
<dbReference type="InterPro" id="IPR005123">
    <property type="entry name" value="Oxoglu/Fe-dep_dioxygenase_dom"/>
</dbReference>
<comment type="caution">
    <text evidence="4">The sequence shown here is derived from an EMBL/GenBank/DDBJ whole genome shotgun (WGS) entry which is preliminary data.</text>
</comment>
<dbReference type="PANTHER" id="PTHR31573">
    <property type="entry name" value="ALPHA-KETOGLUTARATE-DEPENDENT DIOXYGENASE ALKB HOMOLOG 2"/>
    <property type="match status" value="1"/>
</dbReference>
<dbReference type="OrthoDB" id="545910at2759"/>
<dbReference type="GO" id="GO:0051747">
    <property type="term" value="F:cytosine C-5 DNA demethylase activity"/>
    <property type="evidence" value="ECO:0007669"/>
    <property type="project" value="TreeGrafter"/>
</dbReference>
<organism evidence="4 5">
    <name type="scientific">Ceratopteris richardii</name>
    <name type="common">Triangle waterfern</name>
    <dbReference type="NCBI Taxonomy" id="49495"/>
    <lineage>
        <taxon>Eukaryota</taxon>
        <taxon>Viridiplantae</taxon>
        <taxon>Streptophyta</taxon>
        <taxon>Embryophyta</taxon>
        <taxon>Tracheophyta</taxon>
        <taxon>Polypodiopsida</taxon>
        <taxon>Polypodiidae</taxon>
        <taxon>Polypodiales</taxon>
        <taxon>Pteridineae</taxon>
        <taxon>Pteridaceae</taxon>
        <taxon>Parkerioideae</taxon>
        <taxon>Ceratopteris</taxon>
    </lineage>
</organism>
<feature type="binding site" evidence="2">
    <location>
        <position position="250"/>
    </location>
    <ligand>
        <name>2-oxoglutarate</name>
        <dbReference type="ChEBI" id="CHEBI:16810"/>
    </ligand>
</feature>
<dbReference type="InterPro" id="IPR027450">
    <property type="entry name" value="AlkB-like"/>
</dbReference>
<evidence type="ECO:0000313" key="5">
    <source>
        <dbReference type="Proteomes" id="UP000825935"/>
    </source>
</evidence>
<dbReference type="Pfam" id="PF13532">
    <property type="entry name" value="2OG-FeII_Oxy_2"/>
    <property type="match status" value="1"/>
</dbReference>
<feature type="binding site" evidence="2">
    <location>
        <position position="119"/>
    </location>
    <ligand>
        <name>2-oxoglutarate</name>
        <dbReference type="ChEBI" id="CHEBI:16810"/>
    </ligand>
</feature>
<feature type="binding site" evidence="2">
    <location>
        <position position="129"/>
    </location>
    <ligand>
        <name>2-oxoglutarate</name>
        <dbReference type="ChEBI" id="CHEBI:16810"/>
    </ligand>
</feature>
<gene>
    <name evidence="4" type="ORF">KP509_15G056600</name>
</gene>
<dbReference type="SUPFAM" id="SSF51197">
    <property type="entry name" value="Clavaminate synthase-like"/>
    <property type="match status" value="1"/>
</dbReference>
<dbReference type="OMA" id="TQHHWQH"/>
<dbReference type="EMBL" id="CM035420">
    <property type="protein sequence ID" value="KAH7405106.1"/>
    <property type="molecule type" value="Genomic_DNA"/>
</dbReference>
<keyword evidence="5" id="KW-1185">Reference proteome</keyword>
<dbReference type="Proteomes" id="UP000825935">
    <property type="component" value="Chromosome 15"/>
</dbReference>
<evidence type="ECO:0000313" key="4">
    <source>
        <dbReference type="EMBL" id="KAH7405106.1"/>
    </source>
</evidence>
<feature type="binding site" evidence="2">
    <location>
        <begin position="56"/>
        <end position="58"/>
    </location>
    <ligand>
        <name>substrate</name>
    </ligand>
</feature>
<comment type="similarity">
    <text evidence="1">Belongs to the alkB family.</text>
</comment>
<feature type="binding site" evidence="2">
    <location>
        <position position="254"/>
    </location>
    <ligand>
        <name>2-oxoglutarate</name>
        <dbReference type="ChEBI" id="CHEBI:16810"/>
    </ligand>
</feature>
<name>A0A8T2T5F5_CERRI</name>
<feature type="binding site" evidence="2">
    <location>
        <position position="256"/>
    </location>
    <ligand>
        <name>2-oxoglutarate</name>
        <dbReference type="ChEBI" id="CHEBI:16810"/>
    </ligand>
</feature>
<dbReference type="InterPro" id="IPR032852">
    <property type="entry name" value="ALKBH2"/>
</dbReference>
<feature type="binding site" evidence="2">
    <location>
        <position position="132"/>
    </location>
    <ligand>
        <name>substrate</name>
    </ligand>
</feature>
<dbReference type="InterPro" id="IPR037151">
    <property type="entry name" value="AlkB-like_sf"/>
</dbReference>
<dbReference type="Gene3D" id="2.60.120.590">
    <property type="entry name" value="Alpha-ketoglutarate-dependent dioxygenase AlkB-like"/>
    <property type="match status" value="1"/>
</dbReference>
<feature type="domain" description="Fe2OG dioxygenase" evidence="3">
    <location>
        <begin position="110"/>
        <end position="259"/>
    </location>
</feature>
<dbReference type="GO" id="GO:0006307">
    <property type="term" value="P:DNA alkylation repair"/>
    <property type="evidence" value="ECO:0007669"/>
    <property type="project" value="TreeGrafter"/>
</dbReference>
<dbReference type="PANTHER" id="PTHR31573:SF1">
    <property type="entry name" value="DNA OXIDATIVE DEMETHYLASE ALKBH2"/>
    <property type="match status" value="1"/>
</dbReference>
<evidence type="ECO:0000256" key="1">
    <source>
        <dbReference type="ARBA" id="ARBA00007879"/>
    </source>
</evidence>
<dbReference type="AlphaFoldDB" id="A0A8T2T5F5"/>
<feature type="binding site" evidence="2">
    <location>
        <begin position="77"/>
        <end position="79"/>
    </location>
    <ligand>
        <name>substrate</name>
    </ligand>
</feature>
<proteinExistence type="inferred from homology"/>
<accession>A0A8T2T5F5</accession>
<dbReference type="PROSITE" id="PS51471">
    <property type="entry name" value="FE2OG_OXY"/>
    <property type="match status" value="1"/>
</dbReference>
<feature type="binding site" evidence="2">
    <location>
        <position position="238"/>
    </location>
    <ligand>
        <name>2-oxoglutarate</name>
        <dbReference type="ChEBI" id="CHEBI:16810"/>
    </ligand>
</feature>
<feature type="binding site" evidence="2">
    <location>
        <position position="117"/>
    </location>
    <ligand>
        <name>2-oxoglutarate</name>
        <dbReference type="ChEBI" id="CHEBI:16810"/>
    </ligand>
</feature>